<organism evidence="9 10">
    <name type="scientific">Aspergillus cavernicola</name>
    <dbReference type="NCBI Taxonomy" id="176166"/>
    <lineage>
        <taxon>Eukaryota</taxon>
        <taxon>Fungi</taxon>
        <taxon>Dikarya</taxon>
        <taxon>Ascomycota</taxon>
        <taxon>Pezizomycotina</taxon>
        <taxon>Eurotiomycetes</taxon>
        <taxon>Eurotiomycetidae</taxon>
        <taxon>Eurotiales</taxon>
        <taxon>Aspergillaceae</taxon>
        <taxon>Aspergillus</taxon>
        <taxon>Aspergillus subgen. Nidulantes</taxon>
    </lineage>
</organism>
<dbReference type="EC" id="3.1.26.4" evidence="3"/>
<dbReference type="Proteomes" id="UP001610335">
    <property type="component" value="Unassembled WGS sequence"/>
</dbReference>
<comment type="caution">
    <text evidence="9">The sequence shown here is derived from an EMBL/GenBank/DDBJ whole genome shotgun (WGS) entry which is preliminary data.</text>
</comment>
<dbReference type="Gene3D" id="3.30.420.10">
    <property type="entry name" value="Ribonuclease H-like superfamily/Ribonuclease H"/>
    <property type="match status" value="1"/>
</dbReference>
<reference evidence="9 10" key="1">
    <citation type="submission" date="2024-07" db="EMBL/GenBank/DDBJ databases">
        <title>Section-level genome sequencing and comparative genomics of Aspergillus sections Usti and Cavernicolus.</title>
        <authorList>
            <consortium name="Lawrence Berkeley National Laboratory"/>
            <person name="Nybo J.L."/>
            <person name="Vesth T.C."/>
            <person name="Theobald S."/>
            <person name="Frisvad J.C."/>
            <person name="Larsen T.O."/>
            <person name="Kjaerboelling I."/>
            <person name="Rothschild-Mancinelli K."/>
            <person name="Lyhne E.K."/>
            <person name="Kogle M.E."/>
            <person name="Barry K."/>
            <person name="Clum A."/>
            <person name="Na H."/>
            <person name="Ledsgaard L."/>
            <person name="Lin J."/>
            <person name="Lipzen A."/>
            <person name="Kuo A."/>
            <person name="Riley R."/>
            <person name="Mondo S."/>
            <person name="LaButti K."/>
            <person name="Haridas S."/>
            <person name="Pangalinan J."/>
            <person name="Salamov A.A."/>
            <person name="Simmons B.A."/>
            <person name="Magnuson J.K."/>
            <person name="Chen J."/>
            <person name="Drula E."/>
            <person name="Henrissat B."/>
            <person name="Wiebenga A."/>
            <person name="Lubbers R.J."/>
            <person name="Gomes A.C."/>
            <person name="Makela M.R."/>
            <person name="Stajich J."/>
            <person name="Grigoriev I.V."/>
            <person name="Mortensen U.H."/>
            <person name="De vries R.P."/>
            <person name="Baker S.E."/>
            <person name="Andersen M.R."/>
        </authorList>
    </citation>
    <scope>NUCLEOTIDE SEQUENCE [LARGE SCALE GENOMIC DNA]</scope>
    <source>
        <strain evidence="9 10">CBS 600.67</strain>
    </source>
</reference>
<comment type="similarity">
    <text evidence="2">Belongs to the RNase H family.</text>
</comment>
<evidence type="ECO:0000259" key="8">
    <source>
        <dbReference type="PROSITE" id="PS50879"/>
    </source>
</evidence>
<dbReference type="PANTHER" id="PTHR10642">
    <property type="entry name" value="RIBONUCLEASE H1"/>
    <property type="match status" value="1"/>
</dbReference>
<dbReference type="Pfam" id="PF00075">
    <property type="entry name" value="RNase_H"/>
    <property type="match status" value="1"/>
</dbReference>
<proteinExistence type="inferred from homology"/>
<dbReference type="InterPro" id="IPR002156">
    <property type="entry name" value="RNaseH_domain"/>
</dbReference>
<feature type="domain" description="RNase H type-1" evidence="8">
    <location>
        <begin position="1"/>
        <end position="159"/>
    </location>
</feature>
<name>A0ABR4IBF3_9EURO</name>
<evidence type="ECO:0000256" key="6">
    <source>
        <dbReference type="ARBA" id="ARBA00022759"/>
    </source>
</evidence>
<protein>
    <recommendedName>
        <fullName evidence="3">ribonuclease H</fullName>
        <ecNumber evidence="3">3.1.26.4</ecNumber>
    </recommendedName>
</protein>
<comment type="catalytic activity">
    <reaction evidence="1">
        <text>Endonucleolytic cleavage to 5'-phosphomonoester.</text>
        <dbReference type="EC" id="3.1.26.4"/>
    </reaction>
</comment>
<keyword evidence="10" id="KW-1185">Reference proteome</keyword>
<dbReference type="InterPro" id="IPR012337">
    <property type="entry name" value="RNaseH-like_sf"/>
</dbReference>
<dbReference type="InterPro" id="IPR036397">
    <property type="entry name" value="RNaseH_sf"/>
</dbReference>
<dbReference type="EMBL" id="JBFXLS010000039">
    <property type="protein sequence ID" value="KAL2825069.1"/>
    <property type="molecule type" value="Genomic_DNA"/>
</dbReference>
<evidence type="ECO:0000256" key="7">
    <source>
        <dbReference type="ARBA" id="ARBA00022801"/>
    </source>
</evidence>
<keyword evidence="7" id="KW-0378">Hydrolase</keyword>
<dbReference type="PANTHER" id="PTHR10642:SF26">
    <property type="entry name" value="RIBONUCLEASE H1"/>
    <property type="match status" value="1"/>
</dbReference>
<evidence type="ECO:0000256" key="5">
    <source>
        <dbReference type="ARBA" id="ARBA00022723"/>
    </source>
</evidence>
<evidence type="ECO:0000256" key="4">
    <source>
        <dbReference type="ARBA" id="ARBA00022722"/>
    </source>
</evidence>
<evidence type="ECO:0000256" key="1">
    <source>
        <dbReference type="ARBA" id="ARBA00000077"/>
    </source>
</evidence>
<accession>A0ABR4IBF3</accession>
<evidence type="ECO:0000313" key="10">
    <source>
        <dbReference type="Proteomes" id="UP001610335"/>
    </source>
</evidence>
<dbReference type="InterPro" id="IPR050092">
    <property type="entry name" value="RNase_H"/>
</dbReference>
<evidence type="ECO:0000256" key="2">
    <source>
        <dbReference type="ARBA" id="ARBA00005300"/>
    </source>
</evidence>
<gene>
    <name evidence="9" type="ORF">BDW59DRAFT_146771</name>
</gene>
<evidence type="ECO:0000256" key="3">
    <source>
        <dbReference type="ARBA" id="ARBA00012180"/>
    </source>
</evidence>
<dbReference type="PROSITE" id="PS50879">
    <property type="entry name" value="RNASE_H_1"/>
    <property type="match status" value="1"/>
</dbReference>
<keyword evidence="4" id="KW-0540">Nuclease</keyword>
<keyword evidence="5" id="KW-0479">Metal-binding</keyword>
<evidence type="ECO:0000313" key="9">
    <source>
        <dbReference type="EMBL" id="KAL2825069.1"/>
    </source>
</evidence>
<sequence length="161" mass="18034">MVYTMQIHVDGGCRGNGKPWAIGAAAAARKNRKGNFTQSWTTVLPSDPTPTNQRAEIAAIIIALKAALIKYQTLNTAPYLRLTIWSDSRYAIGCMTEWVKKWMNNGWVNAAGREVANRDLIEKAVGLARDVKRVGRVKYVFIPRDENEYADKLCNACMDKQ</sequence>
<dbReference type="SUPFAM" id="SSF53098">
    <property type="entry name" value="Ribonuclease H-like"/>
    <property type="match status" value="1"/>
</dbReference>
<keyword evidence="6" id="KW-0255">Endonuclease</keyword>